<accession>A0A399SYA9</accession>
<organism evidence="2 3">
    <name type="scientific">Maribellus luteus</name>
    <dbReference type="NCBI Taxonomy" id="2305463"/>
    <lineage>
        <taxon>Bacteria</taxon>
        <taxon>Pseudomonadati</taxon>
        <taxon>Bacteroidota</taxon>
        <taxon>Bacteroidia</taxon>
        <taxon>Marinilabiliales</taxon>
        <taxon>Prolixibacteraceae</taxon>
        <taxon>Maribellus</taxon>
    </lineage>
</organism>
<evidence type="ECO:0000259" key="1">
    <source>
        <dbReference type="Pfam" id="PF07883"/>
    </source>
</evidence>
<gene>
    <name evidence="2" type="ORF">D1614_16515</name>
</gene>
<dbReference type="EMBL" id="QWGR01000010">
    <property type="protein sequence ID" value="RIJ47037.1"/>
    <property type="molecule type" value="Genomic_DNA"/>
</dbReference>
<dbReference type="InterPro" id="IPR011051">
    <property type="entry name" value="RmlC_Cupin_sf"/>
</dbReference>
<evidence type="ECO:0000313" key="3">
    <source>
        <dbReference type="Proteomes" id="UP000265926"/>
    </source>
</evidence>
<dbReference type="Gene3D" id="2.60.120.10">
    <property type="entry name" value="Jelly Rolls"/>
    <property type="match status" value="1"/>
</dbReference>
<protein>
    <submittedName>
        <fullName evidence="2">Cupin domain-containing protein</fullName>
    </submittedName>
</protein>
<dbReference type="OrthoDB" id="9811153at2"/>
<comment type="caution">
    <text evidence="2">The sequence shown here is derived from an EMBL/GenBank/DDBJ whole genome shotgun (WGS) entry which is preliminary data.</text>
</comment>
<dbReference type="Pfam" id="PF07883">
    <property type="entry name" value="Cupin_2"/>
    <property type="match status" value="1"/>
</dbReference>
<proteinExistence type="predicted"/>
<dbReference type="RefSeq" id="WP_119439076.1">
    <property type="nucleotide sequence ID" value="NZ_QWGR01000010.1"/>
</dbReference>
<keyword evidence="3" id="KW-1185">Reference proteome</keyword>
<dbReference type="SUPFAM" id="SSF51182">
    <property type="entry name" value="RmlC-like cupins"/>
    <property type="match status" value="1"/>
</dbReference>
<name>A0A399SYA9_9BACT</name>
<sequence>MSVLLFDETPYEIINNRVKRKLIHTENLMTVVVDFSEGPWAEADPLHNHPHEQTTFIAEGEVIFYFEGEPEQRLKAGDMVAVPPYVKHAIKLVSPTARLVDSFNPVREDFLK</sequence>
<dbReference type="InterPro" id="IPR013096">
    <property type="entry name" value="Cupin_2"/>
</dbReference>
<dbReference type="Proteomes" id="UP000265926">
    <property type="component" value="Unassembled WGS sequence"/>
</dbReference>
<dbReference type="CDD" id="cd02238">
    <property type="entry name" value="cupin_KdgF"/>
    <property type="match status" value="1"/>
</dbReference>
<reference evidence="2 3" key="1">
    <citation type="submission" date="2018-08" db="EMBL/GenBank/DDBJ databases">
        <title>Pallidiluteibacterium maritimus gen. nov., sp. nov., isolated from coastal sediment.</title>
        <authorList>
            <person name="Zhou L.Y."/>
        </authorList>
    </citation>
    <scope>NUCLEOTIDE SEQUENCE [LARGE SCALE GENOMIC DNA]</scope>
    <source>
        <strain evidence="2 3">XSD2</strain>
    </source>
</reference>
<dbReference type="InterPro" id="IPR014710">
    <property type="entry name" value="RmlC-like_jellyroll"/>
</dbReference>
<dbReference type="AlphaFoldDB" id="A0A399SYA9"/>
<dbReference type="PANTHER" id="PTHR40112">
    <property type="entry name" value="H2HPP ISOMERASE"/>
    <property type="match status" value="1"/>
</dbReference>
<evidence type="ECO:0000313" key="2">
    <source>
        <dbReference type="EMBL" id="RIJ47037.1"/>
    </source>
</evidence>
<feature type="domain" description="Cupin type-2" evidence="1">
    <location>
        <begin position="43"/>
        <end position="94"/>
    </location>
</feature>
<dbReference type="PANTHER" id="PTHR40112:SF1">
    <property type="entry name" value="H2HPP ISOMERASE"/>
    <property type="match status" value="1"/>
</dbReference>
<dbReference type="InterPro" id="IPR052535">
    <property type="entry name" value="Bacilysin_H2HPP_isomerase"/>
</dbReference>